<dbReference type="InterPro" id="IPR029063">
    <property type="entry name" value="SAM-dependent_MTases_sf"/>
</dbReference>
<reference evidence="2 3" key="1">
    <citation type="submission" date="2022-12" db="EMBL/GenBank/DDBJ databases">
        <title>Chitinophagaceae gen. sp. nov., a new member of the family Chitinophagaceae, isolated from soil in a chemical factory.</title>
        <authorList>
            <person name="Ke Z."/>
        </authorList>
    </citation>
    <scope>NUCLEOTIDE SEQUENCE [LARGE SCALE GENOMIC DNA]</scope>
    <source>
        <strain evidence="2 3">LY-5</strain>
    </source>
</reference>
<keyword evidence="3" id="KW-1185">Reference proteome</keyword>
<evidence type="ECO:0000259" key="1">
    <source>
        <dbReference type="Pfam" id="PF05050"/>
    </source>
</evidence>
<dbReference type="SUPFAM" id="SSF53335">
    <property type="entry name" value="S-adenosyl-L-methionine-dependent methyltransferases"/>
    <property type="match status" value="1"/>
</dbReference>
<dbReference type="PANTHER" id="PTHR34203:SF15">
    <property type="entry name" value="SLL1173 PROTEIN"/>
    <property type="match status" value="1"/>
</dbReference>
<dbReference type="GO" id="GO:0008168">
    <property type="term" value="F:methyltransferase activity"/>
    <property type="evidence" value="ECO:0007669"/>
    <property type="project" value="UniProtKB-KW"/>
</dbReference>
<proteinExistence type="predicted"/>
<dbReference type="GO" id="GO:0032259">
    <property type="term" value="P:methylation"/>
    <property type="evidence" value="ECO:0007669"/>
    <property type="project" value="UniProtKB-KW"/>
</dbReference>
<keyword evidence="2" id="KW-0808">Transferase</keyword>
<dbReference type="PANTHER" id="PTHR34203">
    <property type="entry name" value="METHYLTRANSFERASE, FKBM FAMILY PROTEIN"/>
    <property type="match status" value="1"/>
</dbReference>
<dbReference type="Proteomes" id="UP001210231">
    <property type="component" value="Unassembled WGS sequence"/>
</dbReference>
<evidence type="ECO:0000313" key="2">
    <source>
        <dbReference type="EMBL" id="MDA3616178.1"/>
    </source>
</evidence>
<accession>A0ABT4UN26</accession>
<dbReference type="NCBIfam" id="TIGR01444">
    <property type="entry name" value="fkbM_fam"/>
    <property type="match status" value="1"/>
</dbReference>
<feature type="domain" description="Methyltransferase FkbM" evidence="1">
    <location>
        <begin position="88"/>
        <end position="252"/>
    </location>
</feature>
<gene>
    <name evidence="2" type="ORF">O3P16_15280</name>
</gene>
<comment type="caution">
    <text evidence="2">The sequence shown here is derived from an EMBL/GenBank/DDBJ whole genome shotgun (WGS) entry which is preliminary data.</text>
</comment>
<protein>
    <submittedName>
        <fullName evidence="2">FkbM family methyltransferase</fullName>
    </submittedName>
</protein>
<dbReference type="InterPro" id="IPR052514">
    <property type="entry name" value="SAM-dependent_MTase"/>
</dbReference>
<dbReference type="EMBL" id="JAQGEF010000024">
    <property type="protein sequence ID" value="MDA3616178.1"/>
    <property type="molecule type" value="Genomic_DNA"/>
</dbReference>
<dbReference type="Pfam" id="PF05050">
    <property type="entry name" value="Methyltransf_21"/>
    <property type="match status" value="1"/>
</dbReference>
<organism evidence="2 3">
    <name type="scientific">Polluticaenibacter yanchengensis</name>
    <dbReference type="NCBI Taxonomy" id="3014562"/>
    <lineage>
        <taxon>Bacteria</taxon>
        <taxon>Pseudomonadati</taxon>
        <taxon>Bacteroidota</taxon>
        <taxon>Chitinophagia</taxon>
        <taxon>Chitinophagales</taxon>
        <taxon>Chitinophagaceae</taxon>
        <taxon>Polluticaenibacter</taxon>
    </lineage>
</organism>
<evidence type="ECO:0000313" key="3">
    <source>
        <dbReference type="Proteomes" id="UP001210231"/>
    </source>
</evidence>
<dbReference type="RefSeq" id="WP_407032508.1">
    <property type="nucleotide sequence ID" value="NZ_JAQGEF010000024.1"/>
</dbReference>
<keyword evidence="2" id="KW-0489">Methyltransferase</keyword>
<name>A0ABT4UN26_9BACT</name>
<dbReference type="Gene3D" id="3.40.50.150">
    <property type="entry name" value="Vaccinia Virus protein VP39"/>
    <property type="match status" value="1"/>
</dbReference>
<sequence length="310" mass="35564">MFKLKCIKGICYFIPPIATQKIRSTLVSIEEAERISMPFKSKSFTGGYFIGNTNDFHAFSFYMHGYYDWRNIIICNEALKYKKGDIIEVGANIGTETISFTNLAKKNNVNVHAFEPLPTNLEYIFKFKEYNGYNNLKVYDKLVSDKNSVVPFSVPQGNSSGSGFIINSDADKGNVVKEFEAITIDTFLSDMPSCSQIFVDVEGLEYKVLKGAEKTIEKFKPFLILEVNQKYLLQRSNVLLKDFYGFLTGQGYHCYYIGKFGLEAVDINHFQERSNRNWLCIHETDMAVTKKINNAIKYNCFNPLINFYII</sequence>
<dbReference type="InterPro" id="IPR006342">
    <property type="entry name" value="FkbM_mtfrase"/>
</dbReference>